<reference evidence="5" key="1">
    <citation type="journal article" date="2015" name="Proc. Natl. Acad. Sci. U.S.A.">
        <title>Networks of energetic and metabolic interactions define dynamics in microbial communities.</title>
        <authorList>
            <person name="Embree M."/>
            <person name="Liu J.K."/>
            <person name="Al-Bassam M.M."/>
            <person name="Zengler K."/>
        </authorList>
    </citation>
    <scope>NUCLEOTIDE SEQUENCE</scope>
</reference>
<sequence length="407" mass="45562">MRKPELLIPAGNLEKLRTAILYGADAVYTGVEGLSLRTGSAEMTIEALAQSVNEAHVKGVKIYAAVNTFSRNADLDQAKKIIPQLATIGIDAVIVSEPGMLRLIKSLAPQLPVHLSTQANTTNVEAVRFWQDQGVRRIILARELNLKEVGEIAEAVPEMELEIFVHGAMCMAYSGRCYLSAFRNKRSANEGDCSQPCRWEYLLHESTRPNDPLILEDDERYTYLLSSKDLCLIEYLPDVLTSGVTSLKVEGRMKSAYYVAVVTRTYRQALDALLRQKEKYTCRQEWIDELTKISNRGYTTGFAFAGEKINETNPEIKYIQTHEPSGIVINYDAAKKRVLLDVKNRIKIGDRLDILLPEEIVPIEINSMIDRNGNNISEAHGSSEIYLSCEHEIPAGALARQETKNQS</sequence>
<accession>A0A0W8FSG1</accession>
<dbReference type="PROSITE" id="PS01276">
    <property type="entry name" value="PEPTIDASE_U32"/>
    <property type="match status" value="1"/>
</dbReference>
<evidence type="ECO:0000313" key="5">
    <source>
        <dbReference type="EMBL" id="KUG23832.1"/>
    </source>
</evidence>
<gene>
    <name evidence="5" type="ORF">ASZ90_006370</name>
</gene>
<dbReference type="GO" id="GO:0008233">
    <property type="term" value="F:peptidase activity"/>
    <property type="evidence" value="ECO:0007669"/>
    <property type="project" value="UniProtKB-KW"/>
</dbReference>
<dbReference type="PANTHER" id="PTHR30217:SF6">
    <property type="entry name" value="TRNA HYDROXYLATION PROTEIN P"/>
    <property type="match status" value="1"/>
</dbReference>
<dbReference type="InterPro" id="IPR001539">
    <property type="entry name" value="Peptidase_U32"/>
</dbReference>
<evidence type="ECO:0000256" key="1">
    <source>
        <dbReference type="ARBA" id="ARBA00022670"/>
    </source>
</evidence>
<dbReference type="InterPro" id="IPR051454">
    <property type="entry name" value="RNA/ubiquinone_mod_enzymes"/>
</dbReference>
<feature type="domain" description="Peptidase family U32 C-terminal" evidence="4">
    <location>
        <begin position="322"/>
        <end position="400"/>
    </location>
</feature>
<comment type="caution">
    <text evidence="5">The sequence shown here is derived from an EMBL/GenBank/DDBJ whole genome shotgun (WGS) entry which is preliminary data.</text>
</comment>
<dbReference type="EMBL" id="LNQE01000884">
    <property type="protein sequence ID" value="KUG23832.1"/>
    <property type="molecule type" value="Genomic_DNA"/>
</dbReference>
<keyword evidence="1" id="KW-0645">Protease</keyword>
<name>A0A0W8FSG1_9ZZZZ</name>
<dbReference type="PANTHER" id="PTHR30217">
    <property type="entry name" value="PEPTIDASE U32 FAMILY"/>
    <property type="match status" value="1"/>
</dbReference>
<dbReference type="Pfam" id="PF01136">
    <property type="entry name" value="Peptidase_U32"/>
    <property type="match status" value="1"/>
</dbReference>
<keyword evidence="2" id="KW-0378">Hydrolase</keyword>
<dbReference type="Gene3D" id="2.40.30.10">
    <property type="entry name" value="Translation factors"/>
    <property type="match status" value="1"/>
</dbReference>
<protein>
    <submittedName>
        <fullName evidence="5">Peptidase, u32 family large subunit</fullName>
    </submittedName>
</protein>
<evidence type="ECO:0000256" key="3">
    <source>
        <dbReference type="ARBA" id="ARBA00038374"/>
    </source>
</evidence>
<evidence type="ECO:0000256" key="2">
    <source>
        <dbReference type="ARBA" id="ARBA00022801"/>
    </source>
</evidence>
<dbReference type="InterPro" id="IPR032525">
    <property type="entry name" value="Peptidase_U32_C"/>
</dbReference>
<evidence type="ECO:0000259" key="4">
    <source>
        <dbReference type="Pfam" id="PF16325"/>
    </source>
</evidence>
<comment type="similarity">
    <text evidence="3">Belongs to the peptidase U32 family.</text>
</comment>
<organism evidence="5">
    <name type="scientific">hydrocarbon metagenome</name>
    <dbReference type="NCBI Taxonomy" id="938273"/>
    <lineage>
        <taxon>unclassified sequences</taxon>
        <taxon>metagenomes</taxon>
        <taxon>ecological metagenomes</taxon>
    </lineage>
</organism>
<dbReference type="GO" id="GO:0006508">
    <property type="term" value="P:proteolysis"/>
    <property type="evidence" value="ECO:0007669"/>
    <property type="project" value="UniProtKB-KW"/>
</dbReference>
<proteinExistence type="inferred from homology"/>
<dbReference type="AlphaFoldDB" id="A0A0W8FSG1"/>
<dbReference type="Pfam" id="PF16325">
    <property type="entry name" value="Peptidase_U32_C"/>
    <property type="match status" value="1"/>
</dbReference>